<protein>
    <submittedName>
        <fullName evidence="2">N(4)-(Beta-N-acetylglucosaminyl)-L-asparaginase</fullName>
    </submittedName>
</protein>
<proteinExistence type="predicted"/>
<evidence type="ECO:0000256" key="1">
    <source>
        <dbReference type="SAM" id="SignalP"/>
    </source>
</evidence>
<dbReference type="PANTHER" id="PTHR10188">
    <property type="entry name" value="L-ASPARAGINASE"/>
    <property type="match status" value="1"/>
</dbReference>
<evidence type="ECO:0000313" key="2">
    <source>
        <dbReference type="EMBL" id="MBE1162663.1"/>
    </source>
</evidence>
<reference evidence="2 3" key="1">
    <citation type="submission" date="2020-09" db="EMBL/GenBank/DDBJ databases">
        <title>Dyella sp. 7MK23 isolated from forest soil.</title>
        <authorList>
            <person name="Fu J."/>
        </authorList>
    </citation>
    <scope>NUCLEOTIDE SEQUENCE [LARGE SCALE GENOMIC DNA]</scope>
    <source>
        <strain evidence="2 3">7MK23</strain>
    </source>
</reference>
<keyword evidence="1" id="KW-0732">Signal</keyword>
<sequence length="353" mass="37607">MSNRRDFLRTSLLATSALALPRLSRAATAALSVSGKVPGGVGARVVSTWDFGVPANQAAWTVLGNGGHPLDAVETGVLVPEADLRNHSVGRAGYPDRDGKVTLDASIMDGDGRCGAVAALEHIAHPIKVARKVMEDTPHVLLVGDGALEFALQEGFKKEDLLTPESAKAWHEWLKTAKYTPVANSENLDYHRTVQNLGMPGGKNNHDTIGMLAVDAHGRLAGACTTSGMAWKLHGRVGDSPIIGAGLYVDNEVGAATSTGVGEEVIRNAGSFLVVELMRQGRSPQQACEEAVHRIVKKRPEATKDMQVGFLALNRDGECGAYAIQKGFTYAVCDVQQQDRLIASPSLYQTTYT</sequence>
<organism evidence="2 3">
    <name type="scientific">Dyella acidiphila</name>
    <dbReference type="NCBI Taxonomy" id="2775866"/>
    <lineage>
        <taxon>Bacteria</taxon>
        <taxon>Pseudomonadati</taxon>
        <taxon>Pseudomonadota</taxon>
        <taxon>Gammaproteobacteria</taxon>
        <taxon>Lysobacterales</taxon>
        <taxon>Rhodanobacteraceae</taxon>
        <taxon>Dyella</taxon>
    </lineage>
</organism>
<comment type="caution">
    <text evidence="2">The sequence shown here is derived from an EMBL/GenBank/DDBJ whole genome shotgun (WGS) entry which is preliminary data.</text>
</comment>
<dbReference type="Proteomes" id="UP000651010">
    <property type="component" value="Unassembled WGS sequence"/>
</dbReference>
<dbReference type="Gene3D" id="3.60.20.30">
    <property type="entry name" value="(Glycosyl)asparaginase"/>
    <property type="match status" value="1"/>
</dbReference>
<evidence type="ECO:0000313" key="3">
    <source>
        <dbReference type="Proteomes" id="UP000651010"/>
    </source>
</evidence>
<feature type="signal peptide" evidence="1">
    <location>
        <begin position="1"/>
        <end position="29"/>
    </location>
</feature>
<feature type="chain" id="PRO_5047485327" evidence="1">
    <location>
        <begin position="30"/>
        <end position="353"/>
    </location>
</feature>
<dbReference type="InterPro" id="IPR029055">
    <property type="entry name" value="Ntn_hydrolases_N"/>
</dbReference>
<dbReference type="PANTHER" id="PTHR10188:SF6">
    <property type="entry name" value="N(4)-(BETA-N-ACETYLGLUCOSAMINYL)-L-ASPARAGINASE"/>
    <property type="match status" value="1"/>
</dbReference>
<dbReference type="SUPFAM" id="SSF56235">
    <property type="entry name" value="N-terminal nucleophile aminohydrolases (Ntn hydrolases)"/>
    <property type="match status" value="1"/>
</dbReference>
<gene>
    <name evidence="2" type="ORF">IGX34_19955</name>
</gene>
<dbReference type="PROSITE" id="PS51318">
    <property type="entry name" value="TAT"/>
    <property type="match status" value="1"/>
</dbReference>
<name>A0ABR9GF31_9GAMM</name>
<dbReference type="InterPro" id="IPR006311">
    <property type="entry name" value="TAT_signal"/>
</dbReference>
<accession>A0ABR9GF31</accession>
<dbReference type="EMBL" id="JACZZA010000015">
    <property type="protein sequence ID" value="MBE1162663.1"/>
    <property type="molecule type" value="Genomic_DNA"/>
</dbReference>
<dbReference type="CDD" id="cd04513">
    <property type="entry name" value="Glycosylasparaginase"/>
    <property type="match status" value="1"/>
</dbReference>
<keyword evidence="3" id="KW-1185">Reference proteome</keyword>
<dbReference type="RefSeq" id="WP_192557504.1">
    <property type="nucleotide sequence ID" value="NZ_JACZZA010000015.1"/>
</dbReference>
<dbReference type="Pfam" id="PF01112">
    <property type="entry name" value="Asparaginase_2"/>
    <property type="match status" value="1"/>
</dbReference>
<dbReference type="InterPro" id="IPR000246">
    <property type="entry name" value="Peptidase_T2"/>
</dbReference>